<comment type="pathway">
    <text evidence="1">Pyrimidine metabolism; UMP biosynthesis via de novo pathway; UMP from orotate: step 1/2.</text>
</comment>
<dbReference type="Pfam" id="PF00156">
    <property type="entry name" value="Pribosyltran"/>
    <property type="match status" value="1"/>
</dbReference>
<feature type="domain" description="Phosphoribosyltransferase" evidence="8">
    <location>
        <begin position="40"/>
        <end position="147"/>
    </location>
</feature>
<keyword evidence="6" id="KW-0665">Pyrimidine biosynthesis</keyword>
<dbReference type="GO" id="GO:0019856">
    <property type="term" value="P:pyrimidine nucleobase biosynthetic process"/>
    <property type="evidence" value="ECO:0007669"/>
    <property type="project" value="InterPro"/>
</dbReference>
<dbReference type="Gene3D" id="3.40.50.2020">
    <property type="match status" value="1"/>
</dbReference>
<evidence type="ECO:0000259" key="8">
    <source>
        <dbReference type="Pfam" id="PF00156"/>
    </source>
</evidence>
<dbReference type="EC" id="2.4.2.10" evidence="2 7"/>
<evidence type="ECO:0000256" key="4">
    <source>
        <dbReference type="ARBA" id="ARBA00022679"/>
    </source>
</evidence>
<dbReference type="AlphaFoldDB" id="A0A937W3A2"/>
<proteinExistence type="inferred from homology"/>
<dbReference type="GO" id="GO:0004588">
    <property type="term" value="F:orotate phosphoribosyltransferase activity"/>
    <property type="evidence" value="ECO:0007669"/>
    <property type="project" value="UniProtKB-UniRule"/>
</dbReference>
<evidence type="ECO:0000256" key="1">
    <source>
        <dbReference type="ARBA" id="ARBA00004889"/>
    </source>
</evidence>
<dbReference type="GO" id="GO:0006222">
    <property type="term" value="P:UMP biosynthetic process"/>
    <property type="evidence" value="ECO:0007669"/>
    <property type="project" value="TreeGrafter"/>
</dbReference>
<accession>A0A937W3A2</accession>
<dbReference type="InterPro" id="IPR006273">
    <property type="entry name" value="Orotate_PRibTrfase_bac"/>
</dbReference>
<dbReference type="SUPFAM" id="SSF53271">
    <property type="entry name" value="PRTase-like"/>
    <property type="match status" value="1"/>
</dbReference>
<gene>
    <name evidence="9" type="ORF">FJZ47_11705</name>
</gene>
<dbReference type="HAMAP" id="MF_01208">
    <property type="entry name" value="PyrE"/>
    <property type="match status" value="1"/>
</dbReference>
<keyword evidence="3 9" id="KW-0328">Glycosyltransferase</keyword>
<dbReference type="PANTHER" id="PTHR19278">
    <property type="entry name" value="OROTATE PHOSPHORIBOSYLTRANSFERASE"/>
    <property type="match status" value="1"/>
</dbReference>
<comment type="caution">
    <text evidence="9">The sequence shown here is derived from an EMBL/GenBank/DDBJ whole genome shotgun (WGS) entry which is preliminary data.</text>
</comment>
<evidence type="ECO:0000256" key="3">
    <source>
        <dbReference type="ARBA" id="ARBA00022676"/>
    </source>
</evidence>
<evidence type="ECO:0000313" key="9">
    <source>
        <dbReference type="EMBL" id="MBM3224452.1"/>
    </source>
</evidence>
<evidence type="ECO:0000256" key="6">
    <source>
        <dbReference type="ARBA" id="ARBA00022975"/>
    </source>
</evidence>
<keyword evidence="4 9" id="KW-0808">Transferase</keyword>
<dbReference type="EMBL" id="VGLS01000331">
    <property type="protein sequence ID" value="MBM3224452.1"/>
    <property type="molecule type" value="Genomic_DNA"/>
</dbReference>
<name>A0A937W3A2_UNCTE</name>
<evidence type="ECO:0000256" key="5">
    <source>
        <dbReference type="ARBA" id="ARBA00022842"/>
    </source>
</evidence>
<dbReference type="CDD" id="cd06223">
    <property type="entry name" value="PRTases_typeI"/>
    <property type="match status" value="1"/>
</dbReference>
<evidence type="ECO:0000256" key="2">
    <source>
        <dbReference type="ARBA" id="ARBA00011971"/>
    </source>
</evidence>
<dbReference type="NCBIfam" id="TIGR01367">
    <property type="entry name" value="pyrE_Therm"/>
    <property type="match status" value="1"/>
</dbReference>
<keyword evidence="5" id="KW-0460">Magnesium</keyword>
<evidence type="ECO:0000313" key="10">
    <source>
        <dbReference type="Proteomes" id="UP000712673"/>
    </source>
</evidence>
<evidence type="ECO:0000256" key="7">
    <source>
        <dbReference type="NCBIfam" id="TIGR01367"/>
    </source>
</evidence>
<dbReference type="InterPro" id="IPR029057">
    <property type="entry name" value="PRTase-like"/>
</dbReference>
<sequence length="190" mass="20238">MSVAEQVLQLLRSTEAVLEGHFLLTSGLHSGGYVQCAKVLQYPRHAEALGRWIAEQFRTTPIDLVISPAVGGIIIGQEVARALDVRAVFSERENGAMTLRRGLEVVPGERVLVVEDVTTTGGSVREVMQAVQARAGQVVGVGAVLNRSPEAIDMGVPFHPLATLHLQSYAPEACPLCAQGSQPVKPGSRP</sequence>
<dbReference type="InterPro" id="IPR000836">
    <property type="entry name" value="PRTase_dom"/>
</dbReference>
<organism evidence="9 10">
    <name type="scientific">Tectimicrobiota bacterium</name>
    <dbReference type="NCBI Taxonomy" id="2528274"/>
    <lineage>
        <taxon>Bacteria</taxon>
        <taxon>Pseudomonadati</taxon>
        <taxon>Nitrospinota/Tectimicrobiota group</taxon>
        <taxon>Candidatus Tectimicrobiota</taxon>
    </lineage>
</organism>
<reference evidence="9" key="1">
    <citation type="submission" date="2019-03" db="EMBL/GenBank/DDBJ databases">
        <title>Lake Tanganyika Metagenome-Assembled Genomes (MAGs).</title>
        <authorList>
            <person name="Tran P."/>
        </authorList>
    </citation>
    <scope>NUCLEOTIDE SEQUENCE</scope>
    <source>
        <strain evidence="9">K_DeepCast_65m_m2_066</strain>
    </source>
</reference>
<dbReference type="PANTHER" id="PTHR19278:SF9">
    <property type="entry name" value="URIDINE 5'-MONOPHOSPHATE SYNTHASE"/>
    <property type="match status" value="1"/>
</dbReference>
<feature type="non-terminal residue" evidence="9">
    <location>
        <position position="190"/>
    </location>
</feature>
<dbReference type="InterPro" id="IPR023031">
    <property type="entry name" value="OPRT"/>
</dbReference>
<protein>
    <recommendedName>
        <fullName evidence="2 7">Orotate phosphoribosyltransferase</fullName>
        <ecNumber evidence="2 7">2.4.2.10</ecNumber>
    </recommendedName>
</protein>
<dbReference type="Proteomes" id="UP000712673">
    <property type="component" value="Unassembled WGS sequence"/>
</dbReference>